<keyword evidence="1" id="KW-0472">Membrane</keyword>
<feature type="transmembrane region" description="Helical" evidence="1">
    <location>
        <begin position="83"/>
        <end position="104"/>
    </location>
</feature>
<keyword evidence="1" id="KW-0812">Transmembrane</keyword>
<keyword evidence="3" id="KW-1185">Reference proteome</keyword>
<evidence type="ECO:0000313" key="2">
    <source>
        <dbReference type="EMBL" id="VDI68364.1"/>
    </source>
</evidence>
<evidence type="ECO:0000313" key="3">
    <source>
        <dbReference type="Proteomes" id="UP000596742"/>
    </source>
</evidence>
<dbReference type="OrthoDB" id="6090521at2759"/>
<keyword evidence="1" id="KW-1133">Transmembrane helix</keyword>
<protein>
    <submittedName>
        <fullName evidence="2">Uncharacterized protein</fullName>
    </submittedName>
</protein>
<dbReference type="Gene3D" id="1.20.140.150">
    <property type="match status" value="1"/>
</dbReference>
<evidence type="ECO:0000256" key="1">
    <source>
        <dbReference type="SAM" id="Phobius"/>
    </source>
</evidence>
<dbReference type="AlphaFoldDB" id="A0A8B6GS90"/>
<dbReference type="Proteomes" id="UP000596742">
    <property type="component" value="Unassembled WGS sequence"/>
</dbReference>
<dbReference type="EMBL" id="UYJE01008896">
    <property type="protein sequence ID" value="VDI68364.1"/>
    <property type="molecule type" value="Genomic_DNA"/>
</dbReference>
<feature type="transmembrane region" description="Helical" evidence="1">
    <location>
        <begin position="116"/>
        <end position="141"/>
    </location>
</feature>
<reference evidence="2" key="1">
    <citation type="submission" date="2018-11" db="EMBL/GenBank/DDBJ databases">
        <authorList>
            <person name="Alioto T."/>
            <person name="Alioto T."/>
        </authorList>
    </citation>
    <scope>NUCLEOTIDE SEQUENCE</scope>
</reference>
<sequence>MADHEKVQSFVKISLIFQICGFLILVIGLSTPYWRAIHFEYVAESRNEVGLLIQGFDEGLWRRCINSICADIDLAGRDWMQAVRFFACLGVLSSFIATVSLILFMLIEKLSANKYLYLTSAIASFIVTGCTFLSIMIYGAIIKEGLAWSFVMVTVSGVVHVISGLLLLIAFITGRKEV</sequence>
<feature type="transmembrane region" description="Helical" evidence="1">
    <location>
        <begin position="12"/>
        <end position="34"/>
    </location>
</feature>
<proteinExistence type="predicted"/>
<organism evidence="2 3">
    <name type="scientific">Mytilus galloprovincialis</name>
    <name type="common">Mediterranean mussel</name>
    <dbReference type="NCBI Taxonomy" id="29158"/>
    <lineage>
        <taxon>Eukaryota</taxon>
        <taxon>Metazoa</taxon>
        <taxon>Spiralia</taxon>
        <taxon>Lophotrochozoa</taxon>
        <taxon>Mollusca</taxon>
        <taxon>Bivalvia</taxon>
        <taxon>Autobranchia</taxon>
        <taxon>Pteriomorphia</taxon>
        <taxon>Mytilida</taxon>
        <taxon>Mytiloidea</taxon>
        <taxon>Mytilidae</taxon>
        <taxon>Mytilinae</taxon>
        <taxon>Mytilus</taxon>
    </lineage>
</organism>
<name>A0A8B6GS90_MYTGA</name>
<comment type="caution">
    <text evidence="2">The sequence shown here is derived from an EMBL/GenBank/DDBJ whole genome shotgun (WGS) entry which is preliminary data.</text>
</comment>
<feature type="transmembrane region" description="Helical" evidence="1">
    <location>
        <begin position="147"/>
        <end position="172"/>
    </location>
</feature>
<accession>A0A8B6GS90</accession>
<gene>
    <name evidence="2" type="ORF">MGAL_10B037110</name>
</gene>